<reference evidence="3" key="1">
    <citation type="journal article" date="2020" name="Stud. Mycol.">
        <title>101 Dothideomycetes genomes: a test case for predicting lifestyles and emergence of pathogens.</title>
        <authorList>
            <person name="Haridas S."/>
            <person name="Albert R."/>
            <person name="Binder M."/>
            <person name="Bloem J."/>
            <person name="Labutti K."/>
            <person name="Salamov A."/>
            <person name="Andreopoulos B."/>
            <person name="Baker S."/>
            <person name="Barry K."/>
            <person name="Bills G."/>
            <person name="Bluhm B."/>
            <person name="Cannon C."/>
            <person name="Castanera R."/>
            <person name="Culley D."/>
            <person name="Daum C."/>
            <person name="Ezra D."/>
            <person name="Gonzalez J."/>
            <person name="Henrissat B."/>
            <person name="Kuo A."/>
            <person name="Liang C."/>
            <person name="Lipzen A."/>
            <person name="Lutzoni F."/>
            <person name="Magnuson J."/>
            <person name="Mondo S."/>
            <person name="Nolan M."/>
            <person name="Ohm R."/>
            <person name="Pangilinan J."/>
            <person name="Park H.-J."/>
            <person name="Ramirez L."/>
            <person name="Alfaro M."/>
            <person name="Sun H."/>
            <person name="Tritt A."/>
            <person name="Yoshinaga Y."/>
            <person name="Zwiers L.-H."/>
            <person name="Turgeon B."/>
            <person name="Goodwin S."/>
            <person name="Spatafora J."/>
            <person name="Crous P."/>
            <person name="Grigoriev I."/>
        </authorList>
    </citation>
    <scope>NUCLEOTIDE SEQUENCE</scope>
    <source>
        <strain evidence="3">CBS 473.64</strain>
    </source>
</reference>
<dbReference type="Proteomes" id="UP000799753">
    <property type="component" value="Unassembled WGS sequence"/>
</dbReference>
<evidence type="ECO:0000256" key="1">
    <source>
        <dbReference type="SAM" id="MobiDB-lite"/>
    </source>
</evidence>
<organism evidence="3 4">
    <name type="scientific">Massarina eburnea CBS 473.64</name>
    <dbReference type="NCBI Taxonomy" id="1395130"/>
    <lineage>
        <taxon>Eukaryota</taxon>
        <taxon>Fungi</taxon>
        <taxon>Dikarya</taxon>
        <taxon>Ascomycota</taxon>
        <taxon>Pezizomycotina</taxon>
        <taxon>Dothideomycetes</taxon>
        <taxon>Pleosporomycetidae</taxon>
        <taxon>Pleosporales</taxon>
        <taxon>Massarineae</taxon>
        <taxon>Massarinaceae</taxon>
        <taxon>Massarina</taxon>
    </lineage>
</organism>
<sequence>MKASTITTLLSFTILVAASGKDTTKTKTTAGITPTPKPPASPTLSSSTTHPPVPIEITTVSCWDTTTVSKTTTITWYTSTCQWTSYETVIPTEINYGTCTPTTSTWYSSWDDKNGLKARATATAA</sequence>
<keyword evidence="4" id="KW-1185">Reference proteome</keyword>
<evidence type="ECO:0000256" key="2">
    <source>
        <dbReference type="SAM" id="SignalP"/>
    </source>
</evidence>
<feature type="signal peptide" evidence="2">
    <location>
        <begin position="1"/>
        <end position="18"/>
    </location>
</feature>
<feature type="compositionally biased region" description="Low complexity" evidence="1">
    <location>
        <begin position="24"/>
        <end position="34"/>
    </location>
</feature>
<evidence type="ECO:0008006" key="5">
    <source>
        <dbReference type="Google" id="ProtNLM"/>
    </source>
</evidence>
<dbReference type="EMBL" id="MU006806">
    <property type="protein sequence ID" value="KAF2635502.1"/>
    <property type="molecule type" value="Genomic_DNA"/>
</dbReference>
<feature type="chain" id="PRO_5025498313" description="Ig-like domain-containing protein" evidence="2">
    <location>
        <begin position="19"/>
        <end position="125"/>
    </location>
</feature>
<protein>
    <recommendedName>
        <fullName evidence="5">Ig-like domain-containing protein</fullName>
    </recommendedName>
</protein>
<evidence type="ECO:0000313" key="4">
    <source>
        <dbReference type="Proteomes" id="UP000799753"/>
    </source>
</evidence>
<accession>A0A6A6RJP4</accession>
<proteinExistence type="predicted"/>
<keyword evidence="2" id="KW-0732">Signal</keyword>
<dbReference type="AlphaFoldDB" id="A0A6A6RJP4"/>
<gene>
    <name evidence="3" type="ORF">P280DRAFT_511147</name>
</gene>
<feature type="region of interest" description="Disordered" evidence="1">
    <location>
        <begin position="24"/>
        <end position="54"/>
    </location>
</feature>
<evidence type="ECO:0000313" key="3">
    <source>
        <dbReference type="EMBL" id="KAF2635502.1"/>
    </source>
</evidence>
<name>A0A6A6RJP4_9PLEO</name>